<dbReference type="InterPro" id="IPR044804">
    <property type="entry name" value="Ribosomal_eL20z-like"/>
</dbReference>
<proteinExistence type="predicted"/>
<reference evidence="2 3" key="1">
    <citation type="journal article" date="2019" name="Nat. Plants">
        <title>Genome sequencing of Musa balbisiana reveals subgenome evolution and function divergence in polyploid bananas.</title>
        <authorList>
            <person name="Yao X."/>
        </authorList>
    </citation>
    <scope>NUCLEOTIDE SEQUENCE [LARGE SCALE GENOMIC DNA]</scope>
    <source>
        <strain evidence="3">cv. DH-PKW</strain>
        <tissue evidence="2">Leaves</tissue>
    </source>
</reference>
<keyword evidence="3" id="KW-1185">Reference proteome</keyword>
<gene>
    <name evidence="2" type="ORF">C4D60_Mb02t20830</name>
</gene>
<dbReference type="EMBL" id="PYDT01000011">
    <property type="protein sequence ID" value="THU45707.1"/>
    <property type="molecule type" value="Genomic_DNA"/>
</dbReference>
<organism evidence="2 3">
    <name type="scientific">Musa balbisiana</name>
    <name type="common">Banana</name>
    <dbReference type="NCBI Taxonomy" id="52838"/>
    <lineage>
        <taxon>Eukaryota</taxon>
        <taxon>Viridiplantae</taxon>
        <taxon>Streptophyta</taxon>
        <taxon>Embryophyta</taxon>
        <taxon>Tracheophyta</taxon>
        <taxon>Spermatophyta</taxon>
        <taxon>Magnoliopsida</taxon>
        <taxon>Liliopsida</taxon>
        <taxon>Zingiberales</taxon>
        <taxon>Musaceae</taxon>
        <taxon>Musa</taxon>
    </lineage>
</organism>
<evidence type="ECO:0000313" key="3">
    <source>
        <dbReference type="Proteomes" id="UP000317650"/>
    </source>
</evidence>
<dbReference type="PANTHER" id="PTHR46631">
    <property type="entry name" value="60S RIBOSOMAL PROTEIN L18A-LIKE"/>
    <property type="match status" value="1"/>
</dbReference>
<keyword evidence="1" id="KW-0472">Membrane</keyword>
<sequence>MALPSAIAKIRLVSGFFLASIPWYVGVFILLFVATDYREKPGLVVCTVAVSGSGTHSSNPQRLQISCVLCQEFVEPNKATWKDNCLQAFTAHLVVLQIQLFKSEHLPFACNVHGSYLQALQSMTPSDHSQIQAQQRHESVILQGSVPDTQTSPKILRRPTLIIQA</sequence>
<evidence type="ECO:0000313" key="2">
    <source>
        <dbReference type="EMBL" id="THU45707.1"/>
    </source>
</evidence>
<comment type="caution">
    <text evidence="2">The sequence shown here is derived from an EMBL/GenBank/DDBJ whole genome shotgun (WGS) entry which is preliminary data.</text>
</comment>
<accession>A0A4S8IC73</accession>
<keyword evidence="1" id="KW-1133">Transmembrane helix</keyword>
<feature type="transmembrane region" description="Helical" evidence="1">
    <location>
        <begin position="12"/>
        <end position="34"/>
    </location>
</feature>
<evidence type="ECO:0000256" key="1">
    <source>
        <dbReference type="SAM" id="Phobius"/>
    </source>
</evidence>
<dbReference type="AlphaFoldDB" id="A0A4S8IC73"/>
<protein>
    <submittedName>
        <fullName evidence="2">Uncharacterized protein</fullName>
    </submittedName>
</protein>
<dbReference type="PANTHER" id="PTHR46631:SF27">
    <property type="entry name" value="OS05G0564800 PROTEIN"/>
    <property type="match status" value="1"/>
</dbReference>
<name>A0A4S8IC73_MUSBA</name>
<dbReference type="Proteomes" id="UP000317650">
    <property type="component" value="Chromosome 2"/>
</dbReference>
<keyword evidence="1" id="KW-0812">Transmembrane</keyword>